<dbReference type="EMBL" id="JADZLT010000050">
    <property type="protein sequence ID" value="MBH0238416.1"/>
    <property type="molecule type" value="Genomic_DNA"/>
</dbReference>
<dbReference type="Pfam" id="PF11164">
    <property type="entry name" value="DUF2948"/>
    <property type="match status" value="1"/>
</dbReference>
<keyword evidence="2" id="KW-1185">Reference proteome</keyword>
<evidence type="ECO:0000313" key="1">
    <source>
        <dbReference type="EMBL" id="MBH0238416.1"/>
    </source>
</evidence>
<gene>
    <name evidence="1" type="ORF">I5731_11320</name>
</gene>
<protein>
    <submittedName>
        <fullName evidence="1">DUF2948 family protein</fullName>
    </submittedName>
</protein>
<accession>A0A931I3V7</accession>
<comment type="caution">
    <text evidence="1">The sequence shown here is derived from an EMBL/GenBank/DDBJ whole genome shotgun (WGS) entry which is preliminary data.</text>
</comment>
<dbReference type="RefSeq" id="WP_197311487.1">
    <property type="nucleotide sequence ID" value="NZ_JADZLT010000050.1"/>
</dbReference>
<dbReference type="InterPro" id="IPR021335">
    <property type="entry name" value="DUF2948"/>
</dbReference>
<organism evidence="1 2">
    <name type="scientific">Methylobrevis albus</name>
    <dbReference type="NCBI Taxonomy" id="2793297"/>
    <lineage>
        <taxon>Bacteria</taxon>
        <taxon>Pseudomonadati</taxon>
        <taxon>Pseudomonadota</taxon>
        <taxon>Alphaproteobacteria</taxon>
        <taxon>Hyphomicrobiales</taxon>
        <taxon>Pleomorphomonadaceae</taxon>
        <taxon>Methylobrevis</taxon>
    </lineage>
</organism>
<dbReference type="AlphaFoldDB" id="A0A931I3V7"/>
<dbReference type="Proteomes" id="UP000631694">
    <property type="component" value="Unassembled WGS sequence"/>
</dbReference>
<proteinExistence type="predicted"/>
<reference evidence="1" key="1">
    <citation type="submission" date="2020-12" db="EMBL/GenBank/DDBJ databases">
        <title>Methylobrevis albus sp. nov., isolated from fresh water lack sediment.</title>
        <authorList>
            <person name="Zou Q."/>
        </authorList>
    </citation>
    <scope>NUCLEOTIDE SEQUENCE</scope>
    <source>
        <strain evidence="1">L22</strain>
    </source>
</reference>
<evidence type="ECO:0000313" key="2">
    <source>
        <dbReference type="Proteomes" id="UP000631694"/>
    </source>
</evidence>
<name>A0A931I3V7_9HYPH</name>
<sequence length="148" mass="16020">MTDKPAGQLKLAALDAEDLVVLSAHVQDAVLHVGEIDWRPREKRLILTLNRFVWEKAIGGGAELERRRAVLHFARVLDVKAARIRRDAPDAVLALLALRFEETDAPAGVITLEFAGGGALRLTAECIEAGLADLGAAWSTGNLPQHDD</sequence>